<name>A0AAE2D1I3_SCHME</name>
<dbReference type="PROSITE" id="PS00022">
    <property type="entry name" value="EGF_1"/>
    <property type="match status" value="2"/>
</dbReference>
<feature type="disulfide bond" evidence="1">
    <location>
        <begin position="84"/>
        <end position="93"/>
    </location>
</feature>
<dbReference type="InterPro" id="IPR051830">
    <property type="entry name" value="NOTCH_homolog"/>
</dbReference>
<dbReference type="PROSITE" id="PS50026">
    <property type="entry name" value="EGF_3"/>
    <property type="match status" value="3"/>
</dbReference>
<dbReference type="EMBL" id="JALJAT010000008">
    <property type="protein sequence ID" value="KAK4467742.1"/>
    <property type="molecule type" value="Genomic_DNA"/>
</dbReference>
<sequence length="370" mass="41396">MSTSIVINILLIFTLLYLLLIKWVETILSTNISMPMSSVKLIQSEIISSINQNPIGNCQPSCLNNGICRRINSIDEKDNSKCICTPDFKGVNCNDETEADLTSCYESTCKYGGMCIGTSKSPKCSCKLHSRGKRCERHDVFFVVELQVYENGIEAIWQNDYEDKSSYLSNKTSADVCKLLQLGITQGSDIQLSSSFIQCNLITYHKSPVIIEVQLVLDIELSMITKISSSIIYNQLITGLKTIDSNLNELKTISLDDIITGNSSTFNVYVLDPCKSGNHDCSTNAKCITQPQGTYICVCNSFTIDASLDYNYPGRRCLYDGLIILAFAIVGGLICTLTVLICGCRRTIWRRYRYDPESIDLMNMPRNYDI</sequence>
<dbReference type="AlphaFoldDB" id="A0AAE2D1I3"/>
<gene>
    <name evidence="4" type="ORF">MN116_008673</name>
</gene>
<feature type="disulfide bond" evidence="1">
    <location>
        <begin position="126"/>
        <end position="135"/>
    </location>
</feature>
<feature type="domain" description="EGF-like" evidence="3">
    <location>
        <begin position="54"/>
        <end position="94"/>
    </location>
</feature>
<dbReference type="SMART" id="SM00181">
    <property type="entry name" value="EGF"/>
    <property type="match status" value="3"/>
</dbReference>
<evidence type="ECO:0000256" key="2">
    <source>
        <dbReference type="SAM" id="Phobius"/>
    </source>
</evidence>
<dbReference type="Gene3D" id="2.10.25.10">
    <property type="entry name" value="Laminin"/>
    <property type="match status" value="2"/>
</dbReference>
<feature type="domain" description="EGF-like" evidence="3">
    <location>
        <begin position="100"/>
        <end position="136"/>
    </location>
</feature>
<dbReference type="PANTHER" id="PTHR24033:SF235">
    <property type="entry name" value="PROLINE-RICH PROTEIN 36-LIKE ISOFORM X1"/>
    <property type="match status" value="1"/>
</dbReference>
<dbReference type="PANTHER" id="PTHR24033">
    <property type="entry name" value="EGF-LIKE DOMAIN-CONTAINING PROTEIN"/>
    <property type="match status" value="1"/>
</dbReference>
<protein>
    <recommendedName>
        <fullName evidence="3">EGF-like domain-containing protein</fullName>
    </recommendedName>
</protein>
<dbReference type="InterPro" id="IPR000742">
    <property type="entry name" value="EGF"/>
</dbReference>
<evidence type="ECO:0000259" key="3">
    <source>
        <dbReference type="PROSITE" id="PS50026"/>
    </source>
</evidence>
<feature type="disulfide bond" evidence="1">
    <location>
        <begin position="58"/>
        <end position="68"/>
    </location>
</feature>
<evidence type="ECO:0000313" key="5">
    <source>
        <dbReference type="Proteomes" id="UP001292079"/>
    </source>
</evidence>
<reference evidence="4" key="1">
    <citation type="submission" date="2022-04" db="EMBL/GenBank/DDBJ databases">
        <authorList>
            <person name="Xu L."/>
            <person name="Lv Z."/>
        </authorList>
    </citation>
    <scope>NUCLEOTIDE SEQUENCE</scope>
    <source>
        <strain evidence="4">LV_2022a</strain>
    </source>
</reference>
<keyword evidence="1" id="KW-1015">Disulfide bond</keyword>
<keyword evidence="1" id="KW-0245">EGF-like domain</keyword>
<reference evidence="4" key="2">
    <citation type="journal article" date="2023" name="Infect Dis Poverty">
        <title>Chromosome-scale genome of the human blood fluke Schistosoma mekongi and its implications for public health.</title>
        <authorList>
            <person name="Zhou M."/>
            <person name="Xu L."/>
            <person name="Xu D."/>
            <person name="Chen W."/>
            <person name="Khan J."/>
            <person name="Hu Y."/>
            <person name="Huang H."/>
            <person name="Wei H."/>
            <person name="Zhang Y."/>
            <person name="Chusongsang P."/>
            <person name="Tanasarnprasert K."/>
            <person name="Hu X."/>
            <person name="Limpanont Y."/>
            <person name="Lv Z."/>
        </authorList>
    </citation>
    <scope>NUCLEOTIDE SEQUENCE</scope>
    <source>
        <strain evidence="4">LV_2022a</strain>
    </source>
</reference>
<dbReference type="SUPFAM" id="SSF57196">
    <property type="entry name" value="EGF/Laminin"/>
    <property type="match status" value="2"/>
</dbReference>
<comment type="caution">
    <text evidence="1">Lacks conserved residue(s) required for the propagation of feature annotation.</text>
</comment>
<evidence type="ECO:0000313" key="4">
    <source>
        <dbReference type="EMBL" id="KAK4467742.1"/>
    </source>
</evidence>
<comment type="caution">
    <text evidence="4">The sequence shown here is derived from an EMBL/GenBank/DDBJ whole genome shotgun (WGS) entry which is preliminary data.</text>
</comment>
<accession>A0AAE2D1I3</accession>
<keyword evidence="5" id="KW-1185">Reference proteome</keyword>
<proteinExistence type="predicted"/>
<keyword evidence="2" id="KW-0812">Transmembrane</keyword>
<organism evidence="4 5">
    <name type="scientific">Schistosoma mekongi</name>
    <name type="common">Parasitic worm</name>
    <dbReference type="NCBI Taxonomy" id="38744"/>
    <lineage>
        <taxon>Eukaryota</taxon>
        <taxon>Metazoa</taxon>
        <taxon>Spiralia</taxon>
        <taxon>Lophotrochozoa</taxon>
        <taxon>Platyhelminthes</taxon>
        <taxon>Trematoda</taxon>
        <taxon>Digenea</taxon>
        <taxon>Strigeidida</taxon>
        <taxon>Schistosomatoidea</taxon>
        <taxon>Schistosomatidae</taxon>
        <taxon>Schistosoma</taxon>
    </lineage>
</organism>
<evidence type="ECO:0000256" key="1">
    <source>
        <dbReference type="PROSITE-ProRule" id="PRU00076"/>
    </source>
</evidence>
<feature type="domain" description="EGF-like" evidence="3">
    <location>
        <begin position="270"/>
        <end position="318"/>
    </location>
</feature>
<dbReference type="Proteomes" id="UP001292079">
    <property type="component" value="Unassembled WGS sequence"/>
</dbReference>
<keyword evidence="2" id="KW-1133">Transmembrane helix</keyword>
<keyword evidence="2" id="KW-0472">Membrane</keyword>
<feature type="transmembrane region" description="Helical" evidence="2">
    <location>
        <begin position="322"/>
        <end position="344"/>
    </location>
</feature>